<keyword evidence="3 8" id="KW-1134">Transmembrane beta strand</keyword>
<dbReference type="Pfam" id="PF07715">
    <property type="entry name" value="Plug"/>
    <property type="match status" value="1"/>
</dbReference>
<comment type="similarity">
    <text evidence="8 9">Belongs to the TonB-dependent receptor family.</text>
</comment>
<feature type="signal peptide" evidence="10">
    <location>
        <begin position="1"/>
        <end position="21"/>
    </location>
</feature>
<feature type="chain" id="PRO_5011433404" evidence="10">
    <location>
        <begin position="22"/>
        <end position="1054"/>
    </location>
</feature>
<feature type="domain" description="TonB-dependent receptor plug" evidence="12">
    <location>
        <begin position="118"/>
        <end position="241"/>
    </location>
</feature>
<dbReference type="Gene3D" id="2.60.40.1120">
    <property type="entry name" value="Carboxypeptidase-like, regulatory domain"/>
    <property type="match status" value="1"/>
</dbReference>
<name>A0A1H3FPZ5_9BACT</name>
<dbReference type="NCBIfam" id="TIGR04057">
    <property type="entry name" value="SusC_RagA_signa"/>
    <property type="match status" value="1"/>
</dbReference>
<dbReference type="STRING" id="651662.SAMN04488069_104149"/>
<evidence type="ECO:0000313" key="14">
    <source>
        <dbReference type="Proteomes" id="UP000199249"/>
    </source>
</evidence>
<evidence type="ECO:0000259" key="11">
    <source>
        <dbReference type="Pfam" id="PF00593"/>
    </source>
</evidence>
<evidence type="ECO:0000256" key="2">
    <source>
        <dbReference type="ARBA" id="ARBA00022448"/>
    </source>
</evidence>
<dbReference type="PROSITE" id="PS52016">
    <property type="entry name" value="TONB_DEPENDENT_REC_3"/>
    <property type="match status" value="1"/>
</dbReference>
<evidence type="ECO:0000256" key="6">
    <source>
        <dbReference type="ARBA" id="ARBA00023136"/>
    </source>
</evidence>
<evidence type="ECO:0000256" key="9">
    <source>
        <dbReference type="RuleBase" id="RU003357"/>
    </source>
</evidence>
<dbReference type="AlphaFoldDB" id="A0A1H3FPZ5"/>
<accession>A0A1H3FPZ5</accession>
<evidence type="ECO:0000256" key="4">
    <source>
        <dbReference type="ARBA" id="ARBA00022692"/>
    </source>
</evidence>
<evidence type="ECO:0000256" key="3">
    <source>
        <dbReference type="ARBA" id="ARBA00022452"/>
    </source>
</evidence>
<organism evidence="13 14">
    <name type="scientific">Hymenobacter psychrophilus</name>
    <dbReference type="NCBI Taxonomy" id="651662"/>
    <lineage>
        <taxon>Bacteria</taxon>
        <taxon>Pseudomonadati</taxon>
        <taxon>Bacteroidota</taxon>
        <taxon>Cytophagia</taxon>
        <taxon>Cytophagales</taxon>
        <taxon>Hymenobacteraceae</taxon>
        <taxon>Hymenobacter</taxon>
    </lineage>
</organism>
<dbReference type="InterPro" id="IPR000531">
    <property type="entry name" value="Beta-barrel_TonB"/>
</dbReference>
<dbReference type="Pfam" id="PF00593">
    <property type="entry name" value="TonB_dep_Rec_b-barrel"/>
    <property type="match status" value="1"/>
</dbReference>
<evidence type="ECO:0000259" key="12">
    <source>
        <dbReference type="Pfam" id="PF07715"/>
    </source>
</evidence>
<keyword evidence="14" id="KW-1185">Reference proteome</keyword>
<dbReference type="EMBL" id="FNOV01000004">
    <property type="protein sequence ID" value="SDX92214.1"/>
    <property type="molecule type" value="Genomic_DNA"/>
</dbReference>
<evidence type="ECO:0000256" key="5">
    <source>
        <dbReference type="ARBA" id="ARBA00023077"/>
    </source>
</evidence>
<evidence type="ECO:0000256" key="10">
    <source>
        <dbReference type="SAM" id="SignalP"/>
    </source>
</evidence>
<dbReference type="RefSeq" id="WP_092738849.1">
    <property type="nucleotide sequence ID" value="NZ_FNOV01000004.1"/>
</dbReference>
<keyword evidence="5 9" id="KW-0798">TonB box</keyword>
<dbReference type="Gene3D" id="2.170.130.10">
    <property type="entry name" value="TonB-dependent receptor, plug domain"/>
    <property type="match status" value="1"/>
</dbReference>
<dbReference type="SUPFAM" id="SSF56935">
    <property type="entry name" value="Porins"/>
    <property type="match status" value="1"/>
</dbReference>
<evidence type="ECO:0000256" key="1">
    <source>
        <dbReference type="ARBA" id="ARBA00004571"/>
    </source>
</evidence>
<dbReference type="GO" id="GO:0009279">
    <property type="term" value="C:cell outer membrane"/>
    <property type="evidence" value="ECO:0007669"/>
    <property type="project" value="UniProtKB-SubCell"/>
</dbReference>
<evidence type="ECO:0000256" key="8">
    <source>
        <dbReference type="PROSITE-ProRule" id="PRU01360"/>
    </source>
</evidence>
<dbReference type="NCBIfam" id="TIGR04056">
    <property type="entry name" value="OMP_RagA_SusC"/>
    <property type="match status" value="1"/>
</dbReference>
<dbReference type="Proteomes" id="UP000199249">
    <property type="component" value="Unassembled WGS sequence"/>
</dbReference>
<comment type="subcellular location">
    <subcellularLocation>
        <location evidence="1 8">Cell outer membrane</location>
        <topology evidence="1 8">Multi-pass membrane protein</topology>
    </subcellularLocation>
</comment>
<keyword evidence="2 8" id="KW-0813">Transport</keyword>
<dbReference type="InterPro" id="IPR012910">
    <property type="entry name" value="Plug_dom"/>
</dbReference>
<proteinExistence type="inferred from homology"/>
<dbReference type="OrthoDB" id="9768177at2"/>
<dbReference type="InterPro" id="IPR036942">
    <property type="entry name" value="Beta-barrel_TonB_sf"/>
</dbReference>
<evidence type="ECO:0000313" key="13">
    <source>
        <dbReference type="EMBL" id="SDX92214.1"/>
    </source>
</evidence>
<dbReference type="InterPro" id="IPR008969">
    <property type="entry name" value="CarboxyPept-like_regulatory"/>
</dbReference>
<protein>
    <submittedName>
        <fullName evidence="13">TonB-linked outer membrane protein, SusC/RagA family</fullName>
    </submittedName>
</protein>
<evidence type="ECO:0000256" key="7">
    <source>
        <dbReference type="ARBA" id="ARBA00023237"/>
    </source>
</evidence>
<keyword evidence="7 8" id="KW-0998">Cell outer membrane</keyword>
<gene>
    <name evidence="13" type="ORF">SAMN04488069_104149</name>
</gene>
<dbReference type="SUPFAM" id="SSF49464">
    <property type="entry name" value="Carboxypeptidase regulatory domain-like"/>
    <property type="match status" value="1"/>
</dbReference>
<dbReference type="Gene3D" id="2.40.170.20">
    <property type="entry name" value="TonB-dependent receptor, beta-barrel domain"/>
    <property type="match status" value="1"/>
</dbReference>
<feature type="domain" description="TonB-dependent receptor-like beta-barrel" evidence="11">
    <location>
        <begin position="417"/>
        <end position="895"/>
    </location>
</feature>
<keyword evidence="4 8" id="KW-0812">Transmembrane</keyword>
<reference evidence="14" key="1">
    <citation type="submission" date="2016-10" db="EMBL/GenBank/DDBJ databases">
        <authorList>
            <person name="Varghese N."/>
            <person name="Submissions S."/>
        </authorList>
    </citation>
    <scope>NUCLEOTIDE SEQUENCE [LARGE SCALE GENOMIC DNA]</scope>
    <source>
        <strain evidence="14">CGMCC 1.8975</strain>
    </source>
</reference>
<keyword evidence="6 8" id="KW-0472">Membrane</keyword>
<dbReference type="InterPro" id="IPR039426">
    <property type="entry name" value="TonB-dep_rcpt-like"/>
</dbReference>
<dbReference type="InterPro" id="IPR037066">
    <property type="entry name" value="Plug_dom_sf"/>
</dbReference>
<dbReference type="InterPro" id="IPR023997">
    <property type="entry name" value="TonB-dep_OMP_SusC/RagA_CS"/>
</dbReference>
<dbReference type="Pfam" id="PF13715">
    <property type="entry name" value="CarbopepD_reg_2"/>
    <property type="match status" value="1"/>
</dbReference>
<dbReference type="InterPro" id="IPR023996">
    <property type="entry name" value="TonB-dep_OMP_SusC/RagA"/>
</dbReference>
<keyword evidence="10" id="KW-0732">Signal</keyword>
<sequence>MRKVLLTAALFAPVLLQQAAAQDRQISGRVTDRASGQGLPGVTVLVKGTTIGVSTNADGTYTISAPSSATTLTFSSIGFVSLERPIGTASTVDVGLSTDSKVLNEVVVTAVGIERQEKSLAYAVDVINNKSLTQGKETNPIASLQGKVAGANISSSSGGVNSSKRIVLRGNRSFQGENQPVFVVDGIIINNSNIQPSTGTINQVDTGNRVGDINPEDIETMTILKGPSAAALYGSVAANGAIIITTKSGKNAAELGKKAQISYSSSFVAETPLKLPDFQNEYGSGFDNEFYPEENTNWGPRFDGSEVQYGFTLPDGSKNIQRYEAKPNNVRDFFNTGTTFLNTLSLQGGNAKTNYYLSFSDAVQKGIVPDDKFRRNNLKLTAATTVAEKLTASTSIAYNHNFTDVTFQGSGIIDDLYNVSRGINTPDYKDINSPFGSKEGFFSGYYYNPYQSINDDRFESKLDRIIGNVTLNYAPVEWFNLTYRVGSDYSYDRRNGRNAIKVGTTAYTRPTDDPGRYNETRIFLQDFTTDLLGTFRKNVTPDLSVQLILGGNVRASEQNTLSTTANALVLPNFFNLANRSGEAATDTEIFRRRLIGAYGDLTVTFRDYLTLTATGRNDWSSTLPKNSRSYFYPSVGLAFVFTDAIPVLKDNNTLTYGKIRASYAKVGNDATPYYLQNTFPVAAGFPFGGQTGFTVSNRAANDQLKLEQITSFEAGIELGLLNDRVNGQVTYYTTTSTDLISSLAVPPSTGFTSAILNIGEVYNNGLETTLRITPVKLDNGFRWDIGANFTIQDSEVKKLFGNARELAAGAGNPVPTFIIGEPSPVLKGTAFLRDPAGNIVVRPTVASNGDILGYDPVADPVQRILGRVSPKYLWGGNTTFSYKGLRATVVVDAKVGASIYSGTKSTLAFTGSSAETAEYNREAFVYPNSVVENVDGNGNVTYSPNTNVTSDGGFGLWYSRLSNPIAEFNIISADFLKLREASITYDLPQGLLQNTFLGRASVGFSGRNLLLFVPKENKFIDPEASIFGTGNSQGREFGTIPTTRSYGVNLSVTF</sequence>